<organism evidence="1 2">
    <name type="scientific">Zalerion maritima</name>
    <dbReference type="NCBI Taxonomy" id="339359"/>
    <lineage>
        <taxon>Eukaryota</taxon>
        <taxon>Fungi</taxon>
        <taxon>Dikarya</taxon>
        <taxon>Ascomycota</taxon>
        <taxon>Pezizomycotina</taxon>
        <taxon>Sordariomycetes</taxon>
        <taxon>Lulworthiomycetidae</taxon>
        <taxon>Lulworthiales</taxon>
        <taxon>Lulworthiaceae</taxon>
        <taxon>Zalerion</taxon>
    </lineage>
</organism>
<dbReference type="AlphaFoldDB" id="A0AAD5WWN8"/>
<proteinExistence type="predicted"/>
<dbReference type="EMBL" id="JAKWBI020000031">
    <property type="protein sequence ID" value="KAJ2905501.1"/>
    <property type="molecule type" value="Genomic_DNA"/>
</dbReference>
<dbReference type="Proteomes" id="UP001201980">
    <property type="component" value="Unassembled WGS sequence"/>
</dbReference>
<sequence length="109" mass="12632">MASSLHDLLQKLTDIEYTRASSLIKALQGALDGLETEIYLYRTMRGAVQRRGTDPDLSILQGDLARLHAERRTLKATVEFQIFWNDECRRRFVEERKLRLEAEERAPVA</sequence>
<accession>A0AAD5WWN8</accession>
<gene>
    <name evidence="1" type="ORF">MKZ38_005377</name>
</gene>
<name>A0AAD5WWN8_9PEZI</name>
<evidence type="ECO:0000313" key="1">
    <source>
        <dbReference type="EMBL" id="KAJ2905501.1"/>
    </source>
</evidence>
<keyword evidence="2" id="KW-1185">Reference proteome</keyword>
<comment type="caution">
    <text evidence="1">The sequence shown here is derived from an EMBL/GenBank/DDBJ whole genome shotgun (WGS) entry which is preliminary data.</text>
</comment>
<evidence type="ECO:0000313" key="2">
    <source>
        <dbReference type="Proteomes" id="UP001201980"/>
    </source>
</evidence>
<protein>
    <submittedName>
        <fullName evidence="1">Uncharacterized protein</fullName>
    </submittedName>
</protein>
<reference evidence="1" key="1">
    <citation type="submission" date="2022-07" db="EMBL/GenBank/DDBJ databases">
        <title>Draft genome sequence of Zalerion maritima ATCC 34329, a (micro)plastics degrading marine fungus.</title>
        <authorList>
            <person name="Paco A."/>
            <person name="Goncalves M.F.M."/>
            <person name="Rocha-Santos T.A.P."/>
            <person name="Alves A."/>
        </authorList>
    </citation>
    <scope>NUCLEOTIDE SEQUENCE</scope>
    <source>
        <strain evidence="1">ATCC 34329</strain>
    </source>
</reference>